<accession>A0A1D8B3G2</accession>
<evidence type="ECO:0000256" key="1">
    <source>
        <dbReference type="SAM" id="MobiDB-lite"/>
    </source>
</evidence>
<gene>
    <name evidence="2" type="ORF">BH719_07310</name>
</gene>
<name>A0A1D8B3G2_9ACTO</name>
<proteinExistence type="predicted"/>
<sequence length="515" mass="55233">MSYIVSFEVYGHRALGAQDVRDAFGPGAAVEERLDGSYTVVFDGQGFVLENWMSVLSSAGLVQWLARVRGVPAYAHMYSAVFDEKMIDGRYGPDIDGALRTAFAALASRADGVSVFLHELAIDYTDEETGQEFTLRAEDDWAPRPSEHDALVLEWYGRMPAGPNPVANWILACERHHPDLVPTEYGRPLRPITGAAREYLLSAENNERYMTLREGTLLGDIDFRLPTLVERSGPGYLLSVNPQGAYSVSCALLWQRARERMGLGALRRFFTNMGRGLGAEFATGQFLTGYASVSGLAEWTPGAAQRHSPQLGRDDELLGLPSVASWWVWLGPDYARVVSGWLERGVPSSWVVEETGDGGVLVQTSAEPTGYEAGAGQWFPEEFLPTVGPVPRRRLVDWLLGTRPRAQVGPARVMPTWTRPTTDDADPGAVPRPGGGPEPTAGPDTGADGTTGPGADGTNGPGADADADRAHNPTTDPGADGTSGHVASADTDRAHNPTTGPDTRPGADAPGPPRT</sequence>
<evidence type="ECO:0000313" key="2">
    <source>
        <dbReference type="EMBL" id="AOS47675.1"/>
    </source>
</evidence>
<feature type="region of interest" description="Disordered" evidence="1">
    <location>
        <begin position="410"/>
        <end position="515"/>
    </location>
</feature>
<protein>
    <submittedName>
        <fullName evidence="2">Uncharacterized protein</fullName>
    </submittedName>
</protein>
<dbReference type="RefSeq" id="WP_034255367.1">
    <property type="nucleotide sequence ID" value="NZ_CP017298.1"/>
</dbReference>
<keyword evidence="3" id="KW-1185">Reference proteome</keyword>
<organism evidence="2 3">
    <name type="scientific">Pauljensenia hongkongensis</name>
    <dbReference type="NCBI Taxonomy" id="178339"/>
    <lineage>
        <taxon>Bacteria</taxon>
        <taxon>Bacillati</taxon>
        <taxon>Actinomycetota</taxon>
        <taxon>Actinomycetes</taxon>
        <taxon>Actinomycetales</taxon>
        <taxon>Actinomycetaceae</taxon>
        <taxon>Pauljensenia</taxon>
    </lineage>
</organism>
<feature type="compositionally biased region" description="Low complexity" evidence="1">
    <location>
        <begin position="439"/>
        <end position="448"/>
    </location>
</feature>
<reference evidence="2 3" key="1">
    <citation type="submission" date="2016-09" db="EMBL/GenBank/DDBJ databases">
        <title>Complete genome sequence of Actinomyces hongkongensis HKU8.</title>
        <authorList>
            <person name="Gao Y.-X."/>
            <person name="Zhou Y.-Y."/>
            <person name="Xie Y."/>
            <person name="Wang M."/>
            <person name="Wang S.-J."/>
            <person name="Shen S.-G."/>
        </authorList>
    </citation>
    <scope>NUCLEOTIDE SEQUENCE [LARGE SCALE GENOMIC DNA]</scope>
    <source>
        <strain evidence="2 3">HKU8</strain>
    </source>
</reference>
<dbReference type="STRING" id="178339.BH719_07310"/>
<dbReference type="EMBL" id="CP017298">
    <property type="protein sequence ID" value="AOS47675.1"/>
    <property type="molecule type" value="Genomic_DNA"/>
</dbReference>
<dbReference type="AlphaFoldDB" id="A0A1D8B3G2"/>
<dbReference type="KEGG" id="phon:BH719_07310"/>
<feature type="compositionally biased region" description="Gly residues" evidence="1">
    <location>
        <begin position="449"/>
        <end position="460"/>
    </location>
</feature>
<dbReference type="Proteomes" id="UP000095214">
    <property type="component" value="Chromosome"/>
</dbReference>
<evidence type="ECO:0000313" key="3">
    <source>
        <dbReference type="Proteomes" id="UP000095214"/>
    </source>
</evidence>